<accession>A0A381PXH7</accession>
<feature type="region of interest" description="Disordered" evidence="1">
    <location>
        <begin position="1"/>
        <end position="47"/>
    </location>
</feature>
<organism evidence="2">
    <name type="scientific">marine metagenome</name>
    <dbReference type="NCBI Taxonomy" id="408172"/>
    <lineage>
        <taxon>unclassified sequences</taxon>
        <taxon>metagenomes</taxon>
        <taxon>ecological metagenomes</taxon>
    </lineage>
</organism>
<proteinExistence type="predicted"/>
<name>A0A381PXH7_9ZZZZ</name>
<protein>
    <submittedName>
        <fullName evidence="2">Uncharacterized protein</fullName>
    </submittedName>
</protein>
<evidence type="ECO:0000313" key="2">
    <source>
        <dbReference type="EMBL" id="SUZ71278.1"/>
    </source>
</evidence>
<gene>
    <name evidence="2" type="ORF">METZ01_LOCUS24132</name>
</gene>
<reference evidence="2" key="1">
    <citation type="submission" date="2018-05" db="EMBL/GenBank/DDBJ databases">
        <authorList>
            <person name="Lanie J.A."/>
            <person name="Ng W.-L."/>
            <person name="Kazmierczak K.M."/>
            <person name="Andrzejewski T.M."/>
            <person name="Davidsen T.M."/>
            <person name="Wayne K.J."/>
            <person name="Tettelin H."/>
            <person name="Glass J.I."/>
            <person name="Rusch D."/>
            <person name="Podicherti R."/>
            <person name="Tsui H.-C.T."/>
            <person name="Winkler M.E."/>
        </authorList>
    </citation>
    <scope>NUCLEOTIDE SEQUENCE</scope>
</reference>
<sequence>MQIERDKRGEELGPNQYEDAEGYIAPLPAGSGPRSNPLGEFPTGPAIGERLPDIVASASDGRSVDLHADRDGQPAVLVFSRSVVW</sequence>
<evidence type="ECO:0000256" key="1">
    <source>
        <dbReference type="SAM" id="MobiDB-lite"/>
    </source>
</evidence>
<feature type="compositionally biased region" description="Basic and acidic residues" evidence="1">
    <location>
        <begin position="1"/>
        <end position="11"/>
    </location>
</feature>
<dbReference type="AlphaFoldDB" id="A0A381PXH7"/>
<dbReference type="EMBL" id="UINC01001116">
    <property type="protein sequence ID" value="SUZ71278.1"/>
    <property type="molecule type" value="Genomic_DNA"/>
</dbReference>